<gene>
    <name evidence="2" type="ORF">LAESUDRAFT_728715</name>
</gene>
<proteinExistence type="predicted"/>
<evidence type="ECO:0000256" key="1">
    <source>
        <dbReference type="SAM" id="Phobius"/>
    </source>
</evidence>
<keyword evidence="1" id="KW-0812">Transmembrane</keyword>
<protein>
    <submittedName>
        <fullName evidence="2">Uncharacterized protein</fullName>
    </submittedName>
</protein>
<feature type="transmembrane region" description="Helical" evidence="1">
    <location>
        <begin position="46"/>
        <end position="79"/>
    </location>
</feature>
<keyword evidence="3" id="KW-1185">Reference proteome</keyword>
<dbReference type="GeneID" id="63826528"/>
<evidence type="ECO:0000313" key="2">
    <source>
        <dbReference type="EMBL" id="KZT04000.1"/>
    </source>
</evidence>
<dbReference type="Proteomes" id="UP000076871">
    <property type="component" value="Unassembled WGS sequence"/>
</dbReference>
<dbReference type="InParanoid" id="A0A165D224"/>
<evidence type="ECO:0000313" key="3">
    <source>
        <dbReference type="Proteomes" id="UP000076871"/>
    </source>
</evidence>
<dbReference type="EMBL" id="KV427640">
    <property type="protein sequence ID" value="KZT04000.1"/>
    <property type="molecule type" value="Genomic_DNA"/>
</dbReference>
<organism evidence="2 3">
    <name type="scientific">Laetiporus sulphureus 93-53</name>
    <dbReference type="NCBI Taxonomy" id="1314785"/>
    <lineage>
        <taxon>Eukaryota</taxon>
        <taxon>Fungi</taxon>
        <taxon>Dikarya</taxon>
        <taxon>Basidiomycota</taxon>
        <taxon>Agaricomycotina</taxon>
        <taxon>Agaricomycetes</taxon>
        <taxon>Polyporales</taxon>
        <taxon>Laetiporus</taxon>
    </lineage>
</organism>
<dbReference type="AlphaFoldDB" id="A0A165D224"/>
<accession>A0A165D224</accession>
<dbReference type="RefSeq" id="XP_040761740.1">
    <property type="nucleotide sequence ID" value="XM_040909499.1"/>
</dbReference>
<name>A0A165D224_9APHY</name>
<keyword evidence="1" id="KW-1133">Transmembrane helix</keyword>
<keyword evidence="1" id="KW-0472">Membrane</keyword>
<sequence>MAVGLVSPLGDCRLERQKRSLTVSPVLMQGRIERSRAARTPPDTRFFLVLIITASSDACVTGPFVVSVAVLIGAAVAVCRKQKHGRSRSVTSHHLRALLHCYNCRKSFVWAKLFAPLALLSRHALCIISTPCVIFTYHNSIS</sequence>
<reference evidence="2 3" key="1">
    <citation type="journal article" date="2016" name="Mol. Biol. Evol.">
        <title>Comparative Genomics of Early-Diverging Mushroom-Forming Fungi Provides Insights into the Origins of Lignocellulose Decay Capabilities.</title>
        <authorList>
            <person name="Nagy L.G."/>
            <person name="Riley R."/>
            <person name="Tritt A."/>
            <person name="Adam C."/>
            <person name="Daum C."/>
            <person name="Floudas D."/>
            <person name="Sun H."/>
            <person name="Yadav J.S."/>
            <person name="Pangilinan J."/>
            <person name="Larsson K.H."/>
            <person name="Matsuura K."/>
            <person name="Barry K."/>
            <person name="Labutti K."/>
            <person name="Kuo R."/>
            <person name="Ohm R.A."/>
            <person name="Bhattacharya S.S."/>
            <person name="Shirouzu T."/>
            <person name="Yoshinaga Y."/>
            <person name="Martin F.M."/>
            <person name="Grigoriev I.V."/>
            <person name="Hibbett D.S."/>
        </authorList>
    </citation>
    <scope>NUCLEOTIDE SEQUENCE [LARGE SCALE GENOMIC DNA]</scope>
    <source>
        <strain evidence="2 3">93-53</strain>
    </source>
</reference>